<evidence type="ECO:0000313" key="2">
    <source>
        <dbReference type="EMBL" id="KAA1094202.1"/>
    </source>
</evidence>
<feature type="domain" description="DUF6589" evidence="1">
    <location>
        <begin position="231"/>
        <end position="414"/>
    </location>
</feature>
<evidence type="ECO:0000313" key="3">
    <source>
        <dbReference type="Proteomes" id="UP000324748"/>
    </source>
</evidence>
<proteinExistence type="predicted"/>
<sequence length="420" mass="46494">MPSAQMCDIMCKSLPDQRRPFGPREGLVLSSQDPELQKGQLALSEQDMNVFEGFGLVKNNNPTHSRRLRADTVARKICAMVSFSCNRRQNCFQMRNSLMFLAAGVTERVNTYLNYVGLSSSRRTAHGALKTLGSEAELQVRRHLALGPILPPNKGVHVLLISKSAVELCWNSCFKKVHMKSVGKCAVMFHGTWGYIHSPPPSILPLLNTAELTTEALNKALHIASKQDILLKSFAPTQESTNCFAKVLKSQITRVILRYVAVPVGEQSTLHCNPPSVRPIAAELPNVAMLKLMVASDNPAQGVGEVFTGIIQQSGLTPQEFHSRVQIIESDLGTCNIFDTLRNQRTPGHTHKASLDNVLPIPGVAHTLWNIAQALFLYHWGDEKHSQDTGAWRTLHALGIQADKPTTKKDFNLMLSKFTY</sequence>
<dbReference type="InterPro" id="IPR046496">
    <property type="entry name" value="DUF6589"/>
</dbReference>
<name>A0A5B0NZV3_PUCGR</name>
<organism evidence="2 3">
    <name type="scientific">Puccinia graminis f. sp. tritici</name>
    <dbReference type="NCBI Taxonomy" id="56615"/>
    <lineage>
        <taxon>Eukaryota</taxon>
        <taxon>Fungi</taxon>
        <taxon>Dikarya</taxon>
        <taxon>Basidiomycota</taxon>
        <taxon>Pucciniomycotina</taxon>
        <taxon>Pucciniomycetes</taxon>
        <taxon>Pucciniales</taxon>
        <taxon>Pucciniaceae</taxon>
        <taxon>Puccinia</taxon>
    </lineage>
</organism>
<evidence type="ECO:0000259" key="1">
    <source>
        <dbReference type="Pfam" id="PF20231"/>
    </source>
</evidence>
<reference evidence="2 3" key="1">
    <citation type="submission" date="2019-05" db="EMBL/GenBank/DDBJ databases">
        <title>Emergence of the Ug99 lineage of the wheat stem rust pathogen through somatic hybridization.</title>
        <authorList>
            <person name="Li F."/>
            <person name="Upadhyaya N.M."/>
            <person name="Sperschneider J."/>
            <person name="Matny O."/>
            <person name="Nguyen-Phuc H."/>
            <person name="Mago R."/>
            <person name="Raley C."/>
            <person name="Miller M.E."/>
            <person name="Silverstein K.A.T."/>
            <person name="Henningsen E."/>
            <person name="Hirsch C.D."/>
            <person name="Visser B."/>
            <person name="Pretorius Z.A."/>
            <person name="Steffenson B.J."/>
            <person name="Schwessinger B."/>
            <person name="Dodds P.N."/>
            <person name="Figueroa M."/>
        </authorList>
    </citation>
    <scope>NUCLEOTIDE SEQUENCE [LARGE SCALE GENOMIC DNA]</scope>
    <source>
        <strain evidence="2">21-0</strain>
    </source>
</reference>
<gene>
    <name evidence="2" type="ORF">PGT21_013195</name>
</gene>
<dbReference type="EMBL" id="VSWC01000079">
    <property type="protein sequence ID" value="KAA1094202.1"/>
    <property type="molecule type" value="Genomic_DNA"/>
</dbReference>
<dbReference type="AlphaFoldDB" id="A0A5B0NZV3"/>
<dbReference type="Proteomes" id="UP000324748">
    <property type="component" value="Unassembled WGS sequence"/>
</dbReference>
<keyword evidence="3" id="KW-1185">Reference proteome</keyword>
<protein>
    <recommendedName>
        <fullName evidence="1">DUF6589 domain-containing protein</fullName>
    </recommendedName>
</protein>
<dbReference type="OrthoDB" id="2503533at2759"/>
<dbReference type="Pfam" id="PF20231">
    <property type="entry name" value="DUF6589"/>
    <property type="match status" value="1"/>
</dbReference>
<comment type="caution">
    <text evidence="2">The sequence shown here is derived from an EMBL/GenBank/DDBJ whole genome shotgun (WGS) entry which is preliminary data.</text>
</comment>
<accession>A0A5B0NZV3</accession>